<keyword evidence="6" id="KW-0812">Transmembrane</keyword>
<keyword evidence="13" id="KW-0998">Cell outer membrane</keyword>
<feature type="signal peptide" evidence="16">
    <location>
        <begin position="1"/>
        <end position="20"/>
    </location>
</feature>
<keyword evidence="10" id="KW-0626">Porin</keyword>
<feature type="chain" id="PRO_5027123738" evidence="16">
    <location>
        <begin position="21"/>
        <end position="905"/>
    </location>
</feature>
<feature type="domain" description="Polysaccharide export protein N-terminal" evidence="17">
    <location>
        <begin position="119"/>
        <end position="191"/>
    </location>
</feature>
<feature type="compositionally biased region" description="Polar residues" evidence="15">
    <location>
        <begin position="482"/>
        <end position="505"/>
    </location>
</feature>
<evidence type="ECO:0000259" key="18">
    <source>
        <dbReference type="Pfam" id="PF10531"/>
    </source>
</evidence>
<evidence type="ECO:0000256" key="7">
    <source>
        <dbReference type="ARBA" id="ARBA00022729"/>
    </source>
</evidence>
<evidence type="ECO:0000313" key="20">
    <source>
        <dbReference type="EMBL" id="KAB2823534.1"/>
    </source>
</evidence>
<comment type="similarity">
    <text evidence="2">Belongs to the BexD/CtrA/VexA family.</text>
</comment>
<dbReference type="GO" id="GO:0015159">
    <property type="term" value="F:polysaccharide transmembrane transporter activity"/>
    <property type="evidence" value="ECO:0007669"/>
    <property type="project" value="InterPro"/>
</dbReference>
<keyword evidence="5 20" id="KW-0762">Sugar transport</keyword>
<dbReference type="GO" id="GO:0006811">
    <property type="term" value="P:monoatomic ion transport"/>
    <property type="evidence" value="ECO:0007669"/>
    <property type="project" value="UniProtKB-KW"/>
</dbReference>
<keyword evidence="11" id="KW-0472">Membrane</keyword>
<evidence type="ECO:0000256" key="1">
    <source>
        <dbReference type="ARBA" id="ARBA00004571"/>
    </source>
</evidence>
<evidence type="ECO:0000256" key="9">
    <source>
        <dbReference type="ARBA" id="ARBA00023065"/>
    </source>
</evidence>
<feature type="domain" description="Soluble ligand binding" evidence="18">
    <location>
        <begin position="801"/>
        <end position="850"/>
    </location>
</feature>
<dbReference type="InterPro" id="IPR003715">
    <property type="entry name" value="Poly_export_N"/>
</dbReference>
<comment type="subcellular location">
    <subcellularLocation>
        <location evidence="1">Cell outer membrane</location>
        <topology evidence="1">Multi-pass membrane protein</topology>
    </subcellularLocation>
</comment>
<keyword evidence="14" id="KW-0449">Lipoprotein</keyword>
<evidence type="ECO:0000256" key="16">
    <source>
        <dbReference type="SAM" id="SignalP"/>
    </source>
</evidence>
<evidence type="ECO:0000259" key="17">
    <source>
        <dbReference type="Pfam" id="PF02563"/>
    </source>
</evidence>
<evidence type="ECO:0000256" key="13">
    <source>
        <dbReference type="ARBA" id="ARBA00023237"/>
    </source>
</evidence>
<evidence type="ECO:0000256" key="11">
    <source>
        <dbReference type="ARBA" id="ARBA00023136"/>
    </source>
</evidence>
<feature type="domain" description="Soluble ligand binding" evidence="18">
    <location>
        <begin position="669"/>
        <end position="705"/>
    </location>
</feature>
<evidence type="ECO:0000256" key="4">
    <source>
        <dbReference type="ARBA" id="ARBA00022452"/>
    </source>
</evidence>
<evidence type="ECO:0000256" key="2">
    <source>
        <dbReference type="ARBA" id="ARBA00009450"/>
    </source>
</evidence>
<evidence type="ECO:0000256" key="8">
    <source>
        <dbReference type="ARBA" id="ARBA00023047"/>
    </source>
</evidence>
<dbReference type="GO" id="GO:0046930">
    <property type="term" value="C:pore complex"/>
    <property type="evidence" value="ECO:0007669"/>
    <property type="project" value="UniProtKB-KW"/>
</dbReference>
<evidence type="ECO:0000256" key="3">
    <source>
        <dbReference type="ARBA" id="ARBA00022448"/>
    </source>
</evidence>
<dbReference type="Pfam" id="PF10531">
    <property type="entry name" value="SLBB"/>
    <property type="match status" value="4"/>
</dbReference>
<evidence type="ECO:0000259" key="19">
    <source>
        <dbReference type="Pfam" id="PF22461"/>
    </source>
</evidence>
<keyword evidence="7 16" id="KW-0732">Signal</keyword>
<sequence length="905" mass="99594">MMKKTLTASLFAMISTSAIAFTPSADQIAQFQKLPKSQQEQLARQYGVDISVLTGASSSKGRSTNTVPQDPIRANAPKEVSYDEQMKKLAEEEEGKLQPFGYEMFAGQVDTLTPVDNLPVPNDYVMAPGDEVAIQIYGKSSEELNLVIDRKGRLNFPEFGPIAVSGQTFADMQTHLTNIIKQKMLGVDVLVSMGAMRTMQVYVVGEATQPGAYNVNGLTTVTQALIASGGIKESGSLRHVELKRKGKVVERFDVYDLLLKGDSRSDVRLLSGDTLYIPTKNSSVELDGAVKRPAIYELKGKTTLSRLLSFGGGLQPNAFLSKVNITRMGSNGYEQFTVDMSTSKGKNFIIKDGDKVVVSKAAESLNNAVALRGEVARQGAYNFKKGMKVSDIVSSVRTDLKQSADLNYALIVREINKQRDIEVLQFNLGEAIANPNSKENLSLQESDQIFVFNSGLDLEYWFGSYADEREQKRKEEEKKQAESQLAQGSTNTSLPMGTNVNGEPLQQRNVETVDASTGALIKTESATKLKTDDGETVSKSEQLRQQSREKLLTPIIARLKSQATLDNPARLIEISGAVKYPGIYPLSKTGTIKQVISAAGGLTEEAYLDSAEWTVREVNGSELITEQRKISLRDALSADGEKNFTLTEQDRLIVKTKPNWQEGYTIELQGEVVFPGTYSFIRGERLQEVIERAGGLTEYAYADGSVFSRERLKRLEAERLKILNMQLKQEIGNLALRRQNSSAQYTTPPADAMLIADDLSKTEAMGRMVISIPRAIEGDKIANLMLEKGDKLYIPARNPVISIMGEVQFASNQLFEPNMTVEEYIEAAGGTKKQADTDRIYVVRADGSVMIPNNSYWFSRSDKPLAPGDTIIVPLDTDYLDGLSTLTSATQILYQIGVAWSAVKD</sequence>
<dbReference type="EMBL" id="WBVP01000021">
    <property type="protein sequence ID" value="KAB2823534.1"/>
    <property type="molecule type" value="Genomic_DNA"/>
</dbReference>
<dbReference type="Proteomes" id="UP000434870">
    <property type="component" value="Unassembled WGS sequence"/>
</dbReference>
<feature type="region of interest" description="Disordered" evidence="15">
    <location>
        <begin position="471"/>
        <end position="505"/>
    </location>
</feature>
<gene>
    <name evidence="20" type="ORF">F8B77_15280</name>
</gene>
<dbReference type="PANTHER" id="PTHR33619:SF3">
    <property type="entry name" value="POLYSACCHARIDE EXPORT PROTEIN GFCE-RELATED"/>
    <property type="match status" value="1"/>
</dbReference>
<comment type="caution">
    <text evidence="20">The sequence shown here is derived from an EMBL/GenBank/DDBJ whole genome shotgun (WGS) entry which is preliminary data.</text>
</comment>
<keyword evidence="4" id="KW-1134">Transmembrane beta strand</keyword>
<dbReference type="RefSeq" id="WP_151656338.1">
    <property type="nucleotide sequence ID" value="NZ_WBVP01000021.1"/>
</dbReference>
<accession>A0A6N6RPU5</accession>
<evidence type="ECO:0000256" key="15">
    <source>
        <dbReference type="SAM" id="MobiDB-lite"/>
    </source>
</evidence>
<name>A0A6N6RPU5_9GAMM</name>
<feature type="domain" description="Soluble ligand binding" evidence="18">
    <location>
        <begin position="285"/>
        <end position="331"/>
    </location>
</feature>
<evidence type="ECO:0000256" key="14">
    <source>
        <dbReference type="ARBA" id="ARBA00023288"/>
    </source>
</evidence>
<dbReference type="InterPro" id="IPR019554">
    <property type="entry name" value="Soluble_ligand-bd"/>
</dbReference>
<feature type="domain" description="SLBB" evidence="19">
    <location>
        <begin position="200"/>
        <end position="277"/>
    </location>
</feature>
<proteinExistence type="inferred from homology"/>
<keyword evidence="12" id="KW-0564">Palmitate</keyword>
<keyword evidence="9" id="KW-0406">Ion transport</keyword>
<dbReference type="Pfam" id="PF02563">
    <property type="entry name" value="Poly_export"/>
    <property type="match status" value="1"/>
</dbReference>
<dbReference type="Gene3D" id="3.10.560.10">
    <property type="entry name" value="Outer membrane lipoprotein wza domain like"/>
    <property type="match status" value="6"/>
</dbReference>
<evidence type="ECO:0000256" key="5">
    <source>
        <dbReference type="ARBA" id="ARBA00022597"/>
    </source>
</evidence>
<organism evidence="20 21">
    <name type="scientific">Aliivibrio finisterrensis</name>
    <dbReference type="NCBI Taxonomy" id="511998"/>
    <lineage>
        <taxon>Bacteria</taxon>
        <taxon>Pseudomonadati</taxon>
        <taxon>Pseudomonadota</taxon>
        <taxon>Gammaproteobacteria</taxon>
        <taxon>Vibrionales</taxon>
        <taxon>Vibrionaceae</taxon>
        <taxon>Aliivibrio</taxon>
    </lineage>
</organism>
<dbReference type="GO" id="GO:0009279">
    <property type="term" value="C:cell outer membrane"/>
    <property type="evidence" value="ECO:0007669"/>
    <property type="project" value="UniProtKB-SubCell"/>
</dbReference>
<keyword evidence="8" id="KW-0625">Polysaccharide transport</keyword>
<feature type="domain" description="Soluble ligand binding" evidence="18">
    <location>
        <begin position="572"/>
        <end position="610"/>
    </location>
</feature>
<keyword evidence="3" id="KW-0813">Transport</keyword>
<dbReference type="GO" id="GO:0015288">
    <property type="term" value="F:porin activity"/>
    <property type="evidence" value="ECO:0007669"/>
    <property type="project" value="UniProtKB-KW"/>
</dbReference>
<evidence type="ECO:0000256" key="12">
    <source>
        <dbReference type="ARBA" id="ARBA00023139"/>
    </source>
</evidence>
<dbReference type="Pfam" id="PF22461">
    <property type="entry name" value="SLBB_2"/>
    <property type="match status" value="1"/>
</dbReference>
<evidence type="ECO:0000256" key="6">
    <source>
        <dbReference type="ARBA" id="ARBA00022692"/>
    </source>
</evidence>
<reference evidence="20 21" key="1">
    <citation type="submission" date="2019-09" db="EMBL/GenBank/DDBJ databases">
        <title>Genome of Aliivibrio finisterrensis LMG 23869 (type strain).</title>
        <authorList>
            <person name="Bowman J.P."/>
        </authorList>
    </citation>
    <scope>NUCLEOTIDE SEQUENCE [LARGE SCALE GENOMIC DNA]</scope>
    <source>
        <strain evidence="20 21">LMG 23869</strain>
    </source>
</reference>
<protein>
    <submittedName>
        <fullName evidence="20">Sugar transporter</fullName>
    </submittedName>
</protein>
<evidence type="ECO:0000256" key="10">
    <source>
        <dbReference type="ARBA" id="ARBA00023114"/>
    </source>
</evidence>
<dbReference type="PANTHER" id="PTHR33619">
    <property type="entry name" value="POLYSACCHARIDE EXPORT PROTEIN GFCE-RELATED"/>
    <property type="match status" value="1"/>
</dbReference>
<dbReference type="AlphaFoldDB" id="A0A6N6RPU5"/>
<dbReference type="InterPro" id="IPR054765">
    <property type="entry name" value="SLBB_dom"/>
</dbReference>
<evidence type="ECO:0000313" key="21">
    <source>
        <dbReference type="Proteomes" id="UP000434870"/>
    </source>
</evidence>
<feature type="compositionally biased region" description="Basic and acidic residues" evidence="15">
    <location>
        <begin position="471"/>
        <end position="481"/>
    </location>
</feature>
<dbReference type="InterPro" id="IPR049712">
    <property type="entry name" value="Poly_export"/>
</dbReference>